<dbReference type="EMBL" id="JBHLUD010000003">
    <property type="protein sequence ID" value="MFC0542043.1"/>
    <property type="molecule type" value="Genomic_DNA"/>
</dbReference>
<dbReference type="PANTHER" id="PTHR30143:SF0">
    <property type="entry name" value="2-KETO-4-PENTENOATE HYDRATASE"/>
    <property type="match status" value="1"/>
</dbReference>
<evidence type="ECO:0000256" key="1">
    <source>
        <dbReference type="ARBA" id="ARBA00023239"/>
    </source>
</evidence>
<dbReference type="RefSeq" id="WP_273943170.1">
    <property type="nucleotide sequence ID" value="NZ_CP097263.1"/>
</dbReference>
<dbReference type="Gene3D" id="3.90.850.10">
    <property type="entry name" value="Fumarylacetoacetase-like, C-terminal domain"/>
    <property type="match status" value="1"/>
</dbReference>
<evidence type="ECO:0000259" key="2">
    <source>
        <dbReference type="Pfam" id="PF01557"/>
    </source>
</evidence>
<accession>A0ABV6MP41</accession>
<keyword evidence="4" id="KW-1185">Reference proteome</keyword>
<dbReference type="InterPro" id="IPR011234">
    <property type="entry name" value="Fumarylacetoacetase-like_C"/>
</dbReference>
<name>A0ABV6MP41_9PSEU</name>
<feature type="domain" description="Fumarylacetoacetase-like C-terminal" evidence="2">
    <location>
        <begin position="92"/>
        <end position="253"/>
    </location>
</feature>
<reference evidence="3 4" key="1">
    <citation type="submission" date="2024-09" db="EMBL/GenBank/DDBJ databases">
        <authorList>
            <person name="Sun Q."/>
            <person name="Mori K."/>
        </authorList>
    </citation>
    <scope>NUCLEOTIDE SEQUENCE [LARGE SCALE GENOMIC DNA]</scope>
    <source>
        <strain evidence="3 4">TBRC 1432</strain>
    </source>
</reference>
<organism evidence="3 4">
    <name type="scientific">Kutzneria chonburiensis</name>
    <dbReference type="NCBI Taxonomy" id="1483604"/>
    <lineage>
        <taxon>Bacteria</taxon>
        <taxon>Bacillati</taxon>
        <taxon>Actinomycetota</taxon>
        <taxon>Actinomycetes</taxon>
        <taxon>Pseudonocardiales</taxon>
        <taxon>Pseudonocardiaceae</taxon>
        <taxon>Kutzneria</taxon>
    </lineage>
</organism>
<dbReference type="InterPro" id="IPR050772">
    <property type="entry name" value="Hydratase-Decarb/MhpD_sf"/>
</dbReference>
<dbReference type="Proteomes" id="UP001589810">
    <property type="component" value="Unassembled WGS sequence"/>
</dbReference>
<proteinExistence type="predicted"/>
<dbReference type="PANTHER" id="PTHR30143">
    <property type="entry name" value="ACID HYDRATASE"/>
    <property type="match status" value="1"/>
</dbReference>
<sequence>MLSADQRADAAARLAAAERDRVPIPPLTSLFPEIDVVDAYEIQLLNIGRRARPVLGHKVGLSSLVMQQMMGVDEPDYGHLLDDMALDERQTVPLKYCQPRVEVEVGFVLGEDLPGAGCTEDDVLRATSALAPAIELIDSRIADWKIGLADTIADNASSAGFVLGAARVPPGALDIRKIEATLRRNGEVVAEGRSDAVLGNPVTAVAWLARKVADFGVRLRAGNIVLPGSCTRAFDVHPGDRFQADFTGLGRVSLKFASTPSGEGVA</sequence>
<protein>
    <submittedName>
        <fullName evidence="3">2-keto-4-pentenoate hydratase</fullName>
    </submittedName>
</protein>
<dbReference type="Pfam" id="PF01557">
    <property type="entry name" value="FAA_hydrolase"/>
    <property type="match status" value="1"/>
</dbReference>
<dbReference type="InterPro" id="IPR036663">
    <property type="entry name" value="Fumarylacetoacetase_C_sf"/>
</dbReference>
<gene>
    <name evidence="3" type="ORF">ACFFH7_11165</name>
</gene>
<comment type="caution">
    <text evidence="3">The sequence shown here is derived from an EMBL/GenBank/DDBJ whole genome shotgun (WGS) entry which is preliminary data.</text>
</comment>
<evidence type="ECO:0000313" key="3">
    <source>
        <dbReference type="EMBL" id="MFC0542043.1"/>
    </source>
</evidence>
<keyword evidence="1" id="KW-0456">Lyase</keyword>
<evidence type="ECO:0000313" key="4">
    <source>
        <dbReference type="Proteomes" id="UP001589810"/>
    </source>
</evidence>
<dbReference type="SUPFAM" id="SSF56529">
    <property type="entry name" value="FAH"/>
    <property type="match status" value="1"/>
</dbReference>